<dbReference type="PANTHER" id="PTHR43343">
    <property type="entry name" value="PEPTIDASE S12"/>
    <property type="match status" value="1"/>
</dbReference>
<evidence type="ECO:0000313" key="5">
    <source>
        <dbReference type="EMBL" id="EEP60071.1"/>
    </source>
</evidence>
<dbReference type="PANTHER" id="PTHR43343:SF3">
    <property type="entry name" value="PROTEASE DO-LIKE 8, CHLOROPLASTIC"/>
    <property type="match status" value="1"/>
</dbReference>
<feature type="domain" description="PDZ" evidence="4">
    <location>
        <begin position="247"/>
        <end position="311"/>
    </location>
</feature>
<dbReference type="InterPro" id="IPR009003">
    <property type="entry name" value="Peptidase_S1_PA"/>
</dbReference>
<evidence type="ECO:0000256" key="3">
    <source>
        <dbReference type="ARBA" id="ARBA00022801"/>
    </source>
</evidence>
<dbReference type="AlphaFoldDB" id="C4FLH5"/>
<dbReference type="Pfam" id="PF13365">
    <property type="entry name" value="Trypsin_2"/>
    <property type="match status" value="1"/>
</dbReference>
<dbReference type="Gene3D" id="2.30.42.10">
    <property type="match status" value="1"/>
</dbReference>
<dbReference type="Gene3D" id="2.40.10.10">
    <property type="entry name" value="Trypsin-like serine proteases"/>
    <property type="match status" value="2"/>
</dbReference>
<dbReference type="SUPFAM" id="SSF50494">
    <property type="entry name" value="Trypsin-like serine proteases"/>
    <property type="match status" value="1"/>
</dbReference>
<dbReference type="InterPro" id="IPR051201">
    <property type="entry name" value="Chloro_Bact_Ser_Proteases"/>
</dbReference>
<accession>C4FLH5</accession>
<dbReference type="InterPro" id="IPR036034">
    <property type="entry name" value="PDZ_sf"/>
</dbReference>
<proteinExistence type="inferred from homology"/>
<dbReference type="OrthoDB" id="9758917at2"/>
<keyword evidence="3" id="KW-0378">Hydrolase</keyword>
<dbReference type="EMBL" id="ABZS01000156">
    <property type="protein sequence ID" value="EEP60071.1"/>
    <property type="molecule type" value="Genomic_DNA"/>
</dbReference>
<protein>
    <submittedName>
        <fullName evidence="5">Serine protease, HtrA/DegQ/DegS family</fullName>
    </submittedName>
</protein>
<dbReference type="SUPFAM" id="SSF50156">
    <property type="entry name" value="PDZ domain-like"/>
    <property type="match status" value="1"/>
</dbReference>
<dbReference type="Proteomes" id="UP000005540">
    <property type="component" value="Unassembled WGS sequence"/>
</dbReference>
<dbReference type="SMART" id="SM00228">
    <property type="entry name" value="PDZ"/>
    <property type="match status" value="1"/>
</dbReference>
<dbReference type="InterPro" id="IPR043504">
    <property type="entry name" value="Peptidase_S1_PA_chymotrypsin"/>
</dbReference>
<evidence type="ECO:0000259" key="4">
    <source>
        <dbReference type="PROSITE" id="PS50106"/>
    </source>
</evidence>
<dbReference type="InterPro" id="IPR001478">
    <property type="entry name" value="PDZ"/>
</dbReference>
<evidence type="ECO:0000313" key="6">
    <source>
        <dbReference type="Proteomes" id="UP000005540"/>
    </source>
</evidence>
<evidence type="ECO:0000256" key="1">
    <source>
        <dbReference type="ARBA" id="ARBA00010541"/>
    </source>
</evidence>
<dbReference type="GO" id="GO:0006508">
    <property type="term" value="P:proteolysis"/>
    <property type="evidence" value="ECO:0007669"/>
    <property type="project" value="UniProtKB-KW"/>
</dbReference>
<dbReference type="Pfam" id="PF13180">
    <property type="entry name" value="PDZ_2"/>
    <property type="match status" value="1"/>
</dbReference>
<organism evidence="5 6">
    <name type="scientific">Sulfurihydrogenibium yellowstonense SS-5</name>
    <dbReference type="NCBI Taxonomy" id="432331"/>
    <lineage>
        <taxon>Bacteria</taxon>
        <taxon>Pseudomonadati</taxon>
        <taxon>Aquificota</taxon>
        <taxon>Aquificia</taxon>
        <taxon>Aquificales</taxon>
        <taxon>Hydrogenothermaceae</taxon>
        <taxon>Sulfurihydrogenibium</taxon>
    </lineage>
</organism>
<dbReference type="PROSITE" id="PS51257">
    <property type="entry name" value="PROKAR_LIPOPROTEIN"/>
    <property type="match status" value="1"/>
</dbReference>
<dbReference type="InterPro" id="IPR001940">
    <property type="entry name" value="Peptidase_S1C"/>
</dbReference>
<sequence>MDNSDRFNLEKINKLLLFYILLHLIIQSCESKKEKDAVKLIQDRIENVISQTTPSVVTIFTKQDKENLYLLKDIDDESVGSGFVIKKTSNYLYIATNAHVIEKKGSIFVRFYNDRVFKAEVVGVDTKTDIAVLKVKLNNFNRDIKSLKFEYMENVKPGMFVLVAGSPYNLGHTYTFGIISAINREVGISSIEGFIQTDASINPGDSGGPLLNLDGKVVGMSIATVQTGQGIGFAIPVDILQDTVNQLIKYGKVRRGWIGIVVTDVSEEIKERMNIDGGALVLKIEKKSPASGTGLIVGDIITKINGNPIKNSKEFRIFLNKVKPGDMIELEIINSKGKRTVTVIPIEKD</sequence>
<dbReference type="GO" id="GO:0004252">
    <property type="term" value="F:serine-type endopeptidase activity"/>
    <property type="evidence" value="ECO:0007669"/>
    <property type="project" value="InterPro"/>
</dbReference>
<comment type="caution">
    <text evidence="5">The sequence shown here is derived from an EMBL/GenBank/DDBJ whole genome shotgun (WGS) entry which is preliminary data.</text>
</comment>
<comment type="similarity">
    <text evidence="1">Belongs to the peptidase S1C family.</text>
</comment>
<name>C4FLH5_9AQUI</name>
<dbReference type="RefSeq" id="WP_007547772.1">
    <property type="nucleotide sequence ID" value="NZ_ABZS01000156.1"/>
</dbReference>
<dbReference type="PRINTS" id="PR00834">
    <property type="entry name" value="PROTEASES2C"/>
</dbReference>
<dbReference type="PROSITE" id="PS50106">
    <property type="entry name" value="PDZ"/>
    <property type="match status" value="1"/>
</dbReference>
<keyword evidence="6" id="KW-1185">Reference proteome</keyword>
<reference evidence="5 6" key="1">
    <citation type="submission" date="2009-04" db="EMBL/GenBank/DDBJ databases">
        <authorList>
            <person name="Reysenbach A.-L."/>
            <person name="Heidelberg J.F."/>
            <person name="Nelson W.C."/>
        </authorList>
    </citation>
    <scope>NUCLEOTIDE SEQUENCE [LARGE SCALE GENOMIC DNA]</scope>
    <source>
        <strain evidence="5 6">SS-5</strain>
    </source>
</reference>
<evidence type="ECO:0000256" key="2">
    <source>
        <dbReference type="ARBA" id="ARBA00022670"/>
    </source>
</evidence>
<gene>
    <name evidence="5" type="ORF">SULYE_1429</name>
</gene>
<keyword evidence="2 5" id="KW-0645">Protease</keyword>